<proteinExistence type="predicted"/>
<protein>
    <submittedName>
        <fullName evidence="2">Uncharacterized protein</fullName>
    </submittedName>
</protein>
<dbReference type="AlphaFoldDB" id="A0A1H9AYR6"/>
<evidence type="ECO:0000313" key="3">
    <source>
        <dbReference type="Proteomes" id="UP000182360"/>
    </source>
</evidence>
<reference evidence="2 3" key="1">
    <citation type="submission" date="2016-10" db="EMBL/GenBank/DDBJ databases">
        <authorList>
            <person name="de Groot N.N."/>
        </authorList>
    </citation>
    <scope>NUCLEOTIDE SEQUENCE [LARGE SCALE GENOMIC DNA]</scope>
    <source>
        <strain evidence="2 3">B25</strain>
    </source>
</reference>
<organism evidence="2 3">
    <name type="scientific">Treponema bryantii</name>
    <dbReference type="NCBI Taxonomy" id="163"/>
    <lineage>
        <taxon>Bacteria</taxon>
        <taxon>Pseudomonadati</taxon>
        <taxon>Spirochaetota</taxon>
        <taxon>Spirochaetia</taxon>
        <taxon>Spirochaetales</taxon>
        <taxon>Treponemataceae</taxon>
        <taxon>Treponema</taxon>
    </lineage>
</organism>
<dbReference type="Proteomes" id="UP000182360">
    <property type="component" value="Unassembled WGS sequence"/>
</dbReference>
<dbReference type="EMBL" id="FOFU01000001">
    <property type="protein sequence ID" value="SEP81749.1"/>
    <property type="molecule type" value="Genomic_DNA"/>
</dbReference>
<feature type="coiled-coil region" evidence="1">
    <location>
        <begin position="37"/>
        <end position="78"/>
    </location>
</feature>
<name>A0A1H9AYR6_9SPIR</name>
<sequence length="161" mass="19416">MNKEELKLHIDNRYSVCSKRNQGLSYGSFYDGYIDCYSDLENKLENVSYQLEGRELELKELNKKLSQAETDYDKMFWQKNEIISNLQAQIEKMKCYLPVDERDSDHKWFAYKNLFDTEWKIDYSVQGALPKCNTIKWFENKEAVMFYLVSNGMKYYEEPRR</sequence>
<evidence type="ECO:0000256" key="1">
    <source>
        <dbReference type="SAM" id="Coils"/>
    </source>
</evidence>
<keyword evidence="3" id="KW-1185">Reference proteome</keyword>
<accession>A0A1H9AYR6</accession>
<evidence type="ECO:0000313" key="2">
    <source>
        <dbReference type="EMBL" id="SEP81749.1"/>
    </source>
</evidence>
<gene>
    <name evidence="2" type="ORF">SAMN04487977_101515</name>
</gene>
<keyword evidence="1" id="KW-0175">Coiled coil</keyword>
<dbReference type="RefSeq" id="WP_074640603.1">
    <property type="nucleotide sequence ID" value="NZ_FOFU01000001.1"/>
</dbReference>